<keyword evidence="1" id="KW-1133">Transmembrane helix</keyword>
<dbReference type="Pfam" id="PF10536">
    <property type="entry name" value="PMD"/>
    <property type="match status" value="1"/>
</dbReference>
<reference evidence="3 4" key="1">
    <citation type="journal article" date="2022" name="Nat. Genet.">
        <title>Improved pea reference genome and pan-genome highlight genomic features and evolutionary characteristics.</title>
        <authorList>
            <person name="Yang T."/>
            <person name="Liu R."/>
            <person name="Luo Y."/>
            <person name="Hu S."/>
            <person name="Wang D."/>
            <person name="Wang C."/>
            <person name="Pandey M.K."/>
            <person name="Ge S."/>
            <person name="Xu Q."/>
            <person name="Li N."/>
            <person name="Li G."/>
            <person name="Huang Y."/>
            <person name="Saxena R.K."/>
            <person name="Ji Y."/>
            <person name="Li M."/>
            <person name="Yan X."/>
            <person name="He Y."/>
            <person name="Liu Y."/>
            <person name="Wang X."/>
            <person name="Xiang C."/>
            <person name="Varshney R.K."/>
            <person name="Ding H."/>
            <person name="Gao S."/>
            <person name="Zong X."/>
        </authorList>
    </citation>
    <scope>NUCLEOTIDE SEQUENCE [LARGE SCALE GENOMIC DNA]</scope>
    <source>
        <strain evidence="3 4">cv. Zhongwan 6</strain>
    </source>
</reference>
<sequence>MSFGEMTITLNDISCLLHLPCRGDFCNLTHGFTNSDDITLAIDLLGVSLEEATEDIHSCRGAYYRLDWLKVIFTCQRVESRFDYAARVYTLLLVGCIVFAGKTFTLVEAKYL</sequence>
<evidence type="ECO:0000259" key="2">
    <source>
        <dbReference type="Pfam" id="PF10536"/>
    </source>
</evidence>
<feature type="transmembrane region" description="Helical" evidence="1">
    <location>
        <begin position="86"/>
        <end position="107"/>
    </location>
</feature>
<dbReference type="Proteomes" id="UP001058974">
    <property type="component" value="Chromosome 4"/>
</dbReference>
<accession>A0A9D4XBK9</accession>
<evidence type="ECO:0000313" key="4">
    <source>
        <dbReference type="Proteomes" id="UP001058974"/>
    </source>
</evidence>
<feature type="domain" description="Aminotransferase-like plant mobile" evidence="2">
    <location>
        <begin position="1"/>
        <end position="112"/>
    </location>
</feature>
<keyword evidence="1" id="KW-0472">Membrane</keyword>
<keyword evidence="1" id="KW-0812">Transmembrane</keyword>
<evidence type="ECO:0000256" key="1">
    <source>
        <dbReference type="SAM" id="Phobius"/>
    </source>
</evidence>
<protein>
    <recommendedName>
        <fullName evidence="2">Aminotransferase-like plant mobile domain-containing protein</fullName>
    </recommendedName>
</protein>
<gene>
    <name evidence="3" type="ORF">KIW84_041978</name>
</gene>
<evidence type="ECO:0000313" key="3">
    <source>
        <dbReference type="EMBL" id="KAI5417182.1"/>
    </source>
</evidence>
<dbReference type="Gramene" id="Psat04G0197800-T1">
    <property type="protein sequence ID" value="KAI5417182.1"/>
    <property type="gene ID" value="KIW84_041978"/>
</dbReference>
<dbReference type="InterPro" id="IPR019557">
    <property type="entry name" value="AminoTfrase-like_pln_mobile"/>
</dbReference>
<comment type="caution">
    <text evidence="3">The sequence shown here is derived from an EMBL/GenBank/DDBJ whole genome shotgun (WGS) entry which is preliminary data.</text>
</comment>
<dbReference type="AlphaFoldDB" id="A0A9D4XBK9"/>
<organism evidence="3 4">
    <name type="scientific">Pisum sativum</name>
    <name type="common">Garden pea</name>
    <name type="synonym">Lathyrus oleraceus</name>
    <dbReference type="NCBI Taxonomy" id="3888"/>
    <lineage>
        <taxon>Eukaryota</taxon>
        <taxon>Viridiplantae</taxon>
        <taxon>Streptophyta</taxon>
        <taxon>Embryophyta</taxon>
        <taxon>Tracheophyta</taxon>
        <taxon>Spermatophyta</taxon>
        <taxon>Magnoliopsida</taxon>
        <taxon>eudicotyledons</taxon>
        <taxon>Gunneridae</taxon>
        <taxon>Pentapetalae</taxon>
        <taxon>rosids</taxon>
        <taxon>fabids</taxon>
        <taxon>Fabales</taxon>
        <taxon>Fabaceae</taxon>
        <taxon>Papilionoideae</taxon>
        <taxon>50 kb inversion clade</taxon>
        <taxon>NPAAA clade</taxon>
        <taxon>Hologalegina</taxon>
        <taxon>IRL clade</taxon>
        <taxon>Fabeae</taxon>
        <taxon>Lathyrus</taxon>
    </lineage>
</organism>
<keyword evidence="4" id="KW-1185">Reference proteome</keyword>
<proteinExistence type="predicted"/>
<dbReference type="EMBL" id="JAMSHJ010000004">
    <property type="protein sequence ID" value="KAI5417182.1"/>
    <property type="molecule type" value="Genomic_DNA"/>
</dbReference>
<name>A0A9D4XBK9_PEA</name>